<name>A0A742KWI8_SALER</name>
<protein>
    <submittedName>
        <fullName evidence="1">Tail fiber assembly protein</fullName>
    </submittedName>
</protein>
<comment type="caution">
    <text evidence="1">The sequence shown here is derived from an EMBL/GenBank/DDBJ whole genome shotgun (WGS) entry which is preliminary data.</text>
</comment>
<dbReference type="InterPro" id="IPR003458">
    <property type="entry name" value="Phage_T4_Gp38_tail_assem"/>
</dbReference>
<sequence>MKYFKTNKNEIYVYDDDADKKFYKEGLIPISEEEANEILNPPPTHEELIQVAENERQRLLTHADKVMLDWRTELMLGEISDANRDKLSAWLAYKNEVKAFDVTITPENVNWPVPPGERASQDLKST</sequence>
<gene>
    <name evidence="1" type="ORF">G8M00_001954</name>
</gene>
<reference evidence="1" key="1">
    <citation type="journal article" date="2018" name="Genome Biol.">
        <title>SKESA: strategic k-mer extension for scrupulous assemblies.</title>
        <authorList>
            <person name="Souvorov A."/>
            <person name="Agarwala R."/>
            <person name="Lipman D.J."/>
        </authorList>
    </citation>
    <scope>NUCLEOTIDE SEQUENCE</scope>
    <source>
        <strain evidence="1">MA.CK_93/00017804</strain>
    </source>
</reference>
<evidence type="ECO:0000313" key="1">
    <source>
        <dbReference type="EMBL" id="HAF1403439.1"/>
    </source>
</evidence>
<proteinExistence type="predicted"/>
<dbReference type="Pfam" id="PF02413">
    <property type="entry name" value="Caudo_TAP"/>
    <property type="match status" value="1"/>
</dbReference>
<accession>A0A742KWI8</accession>
<reference evidence="1" key="2">
    <citation type="submission" date="2020-02" db="EMBL/GenBank/DDBJ databases">
        <authorList>
            <consortium name="NCBI Pathogen Detection Project"/>
        </authorList>
    </citation>
    <scope>NUCLEOTIDE SEQUENCE</scope>
    <source>
        <strain evidence="1">MA.CK_93/00017804</strain>
    </source>
</reference>
<organism evidence="1">
    <name type="scientific">Salmonella enterica</name>
    <name type="common">Salmonella choleraesuis</name>
    <dbReference type="NCBI Taxonomy" id="28901"/>
    <lineage>
        <taxon>Bacteria</taxon>
        <taxon>Pseudomonadati</taxon>
        <taxon>Pseudomonadota</taxon>
        <taxon>Gammaproteobacteria</taxon>
        <taxon>Enterobacterales</taxon>
        <taxon>Enterobacteriaceae</taxon>
        <taxon>Salmonella</taxon>
    </lineage>
</organism>
<dbReference type="AlphaFoldDB" id="A0A742KWI8"/>
<dbReference type="EMBL" id="DAAUNA010000004">
    <property type="protein sequence ID" value="HAF1403439.1"/>
    <property type="molecule type" value="Genomic_DNA"/>
</dbReference>